<keyword evidence="2" id="KW-1185">Reference proteome</keyword>
<dbReference type="Proteomes" id="UP000765509">
    <property type="component" value="Unassembled WGS sequence"/>
</dbReference>
<evidence type="ECO:0000313" key="1">
    <source>
        <dbReference type="EMBL" id="MBW0589842.1"/>
    </source>
</evidence>
<evidence type="ECO:0000313" key="2">
    <source>
        <dbReference type="Proteomes" id="UP000765509"/>
    </source>
</evidence>
<proteinExistence type="predicted"/>
<accession>A0A9Q3KZG8</accession>
<organism evidence="1 2">
    <name type="scientific">Austropuccinia psidii MF-1</name>
    <dbReference type="NCBI Taxonomy" id="1389203"/>
    <lineage>
        <taxon>Eukaryota</taxon>
        <taxon>Fungi</taxon>
        <taxon>Dikarya</taxon>
        <taxon>Basidiomycota</taxon>
        <taxon>Pucciniomycotina</taxon>
        <taxon>Pucciniomycetes</taxon>
        <taxon>Pucciniales</taxon>
        <taxon>Sphaerophragmiaceae</taxon>
        <taxon>Austropuccinia</taxon>
    </lineage>
</organism>
<name>A0A9Q3KZG8_9BASI</name>
<sequence length="214" mass="23990">MAFLGHLGPLWLLRPVGRDSRSAGISSFPSYHPYSRFQAWCIYGIIYHYAPFLLSNPIVTFSGPNSTFLNQGLKYQHPFQRRSNQLISLTSYGSNQKTLQGSQPPVSAGVGLAQFIQDYSRAIIKRYYIISISCQGIKYSILLGQLNSSVKASFNKPVWSWPNWAIPSHSSNFKMVRTVFPDSDNTVIDPPARINTSVFTYTGYLSSPGDFFPS</sequence>
<reference evidence="1" key="1">
    <citation type="submission" date="2021-03" db="EMBL/GenBank/DDBJ databases">
        <title>Draft genome sequence of rust myrtle Austropuccinia psidii MF-1, a brazilian biotype.</title>
        <authorList>
            <person name="Quecine M.C."/>
            <person name="Pachon D.M.R."/>
            <person name="Bonatelli M.L."/>
            <person name="Correr F.H."/>
            <person name="Franceschini L.M."/>
            <person name="Leite T.F."/>
            <person name="Margarido G.R.A."/>
            <person name="Almeida C.A."/>
            <person name="Ferrarezi J.A."/>
            <person name="Labate C.A."/>
        </authorList>
    </citation>
    <scope>NUCLEOTIDE SEQUENCE</scope>
    <source>
        <strain evidence="1">MF-1</strain>
    </source>
</reference>
<dbReference type="EMBL" id="AVOT02135942">
    <property type="protein sequence ID" value="MBW0589842.1"/>
    <property type="molecule type" value="Genomic_DNA"/>
</dbReference>
<dbReference type="AlphaFoldDB" id="A0A9Q3KZG8"/>
<comment type="caution">
    <text evidence="1">The sequence shown here is derived from an EMBL/GenBank/DDBJ whole genome shotgun (WGS) entry which is preliminary data.</text>
</comment>
<protein>
    <submittedName>
        <fullName evidence="1">Uncharacterized protein</fullName>
    </submittedName>
</protein>
<gene>
    <name evidence="1" type="ORF">O181_129557</name>
</gene>